<reference evidence="3 4" key="1">
    <citation type="submission" date="2023-05" db="EMBL/GenBank/DDBJ databases">
        <title>A 100% complete, gapless, phased diploid assembly of the Scenedesmus obliquus UTEX 3031 genome.</title>
        <authorList>
            <person name="Biondi T.C."/>
            <person name="Hanschen E.R."/>
            <person name="Kwon T."/>
            <person name="Eng W."/>
            <person name="Kruse C.P.S."/>
            <person name="Koehler S.I."/>
            <person name="Kunde Y."/>
            <person name="Gleasner C.D."/>
            <person name="You Mak K.T."/>
            <person name="Polle J."/>
            <person name="Hovde B.T."/>
            <person name="Starkenburg S.R."/>
        </authorList>
    </citation>
    <scope>NUCLEOTIDE SEQUENCE [LARGE SCALE GENOMIC DNA]</scope>
    <source>
        <strain evidence="3 4">DOE0152z</strain>
    </source>
</reference>
<gene>
    <name evidence="3" type="ORF">OEZ85_004057</name>
</gene>
<accession>A0ABY8UDT3</accession>
<evidence type="ECO:0000256" key="1">
    <source>
        <dbReference type="SAM" id="MobiDB-lite"/>
    </source>
</evidence>
<feature type="chain" id="PRO_5045741024" evidence="2">
    <location>
        <begin position="33"/>
        <end position="593"/>
    </location>
</feature>
<feature type="region of interest" description="Disordered" evidence="1">
    <location>
        <begin position="559"/>
        <end position="593"/>
    </location>
</feature>
<dbReference type="EMBL" id="CP126217">
    <property type="protein sequence ID" value="WIA19440.1"/>
    <property type="molecule type" value="Genomic_DNA"/>
</dbReference>
<name>A0ABY8UDT3_TETOB</name>
<sequence>MQLSSAVRKRQQQAASLLVLVACSVLAGPAAAAAASVDGGSSRAGRKLKQVTLFYDTPAAAGSTSVGLNANAALRPDGTVHAATGASVTSSTGIANPLPYWLTLGAYNNRPEAGTTAYTQIPLLLQQTLFPTLSYGRASAKGDTFSTSGGTWGNLEFGYNPFSNNLGTSISSGTANTINVASSETVDEINPGSGLSQVEFAGYSNDLTNLADSRTDQSGQAIAQPYNIFSPVNPLTCTQSLLYAVTLTSYDLGAPAGPLPRENPATIVPFCLGLFNFGTLDDFSAFVDENNDYELFFDNNRDGKIEGLRALYPDGQVFNTPGTANTNAPDTVSASQLSAGGDAVQFAAENRNANAAAPGAAAAAAGGGSPRFNLGGRGAQRAAANPVKEPGMRNAQQMAKLQERLKTITFKEAVGKYLKTAPPEVQIFAATPIGQKMFDRLSDGAVARMADETAKMVANITDTAVSRMAQPIDQVVKAASNLTSSVAMNVTNLALKSAAAGISALKPAIGAVALTEKNLVQPMAEASRDAAASFAEKSAAALQETIAKLPEGDLKKQAEQAAATLAKGAAAQPQGSSSSSSNAAQMGRRRMLH</sequence>
<dbReference type="Proteomes" id="UP001244341">
    <property type="component" value="Chromosome 10b"/>
</dbReference>
<proteinExistence type="predicted"/>
<feature type="signal peptide" evidence="2">
    <location>
        <begin position="1"/>
        <end position="32"/>
    </location>
</feature>
<keyword evidence="4" id="KW-1185">Reference proteome</keyword>
<protein>
    <submittedName>
        <fullName evidence="3">Uncharacterized protein</fullName>
    </submittedName>
</protein>
<feature type="compositionally biased region" description="Low complexity" evidence="1">
    <location>
        <begin position="559"/>
        <end position="586"/>
    </location>
</feature>
<evidence type="ECO:0000313" key="4">
    <source>
        <dbReference type="Proteomes" id="UP001244341"/>
    </source>
</evidence>
<keyword evidence="2" id="KW-0732">Signal</keyword>
<evidence type="ECO:0000313" key="3">
    <source>
        <dbReference type="EMBL" id="WIA19440.1"/>
    </source>
</evidence>
<evidence type="ECO:0000256" key="2">
    <source>
        <dbReference type="SAM" id="SignalP"/>
    </source>
</evidence>
<organism evidence="3 4">
    <name type="scientific">Tetradesmus obliquus</name>
    <name type="common">Green alga</name>
    <name type="synonym">Acutodesmus obliquus</name>
    <dbReference type="NCBI Taxonomy" id="3088"/>
    <lineage>
        <taxon>Eukaryota</taxon>
        <taxon>Viridiplantae</taxon>
        <taxon>Chlorophyta</taxon>
        <taxon>core chlorophytes</taxon>
        <taxon>Chlorophyceae</taxon>
        <taxon>CS clade</taxon>
        <taxon>Sphaeropleales</taxon>
        <taxon>Scenedesmaceae</taxon>
        <taxon>Tetradesmus</taxon>
    </lineage>
</organism>